<dbReference type="Proteomes" id="UP001177670">
    <property type="component" value="Unassembled WGS sequence"/>
</dbReference>
<feature type="region of interest" description="Disordered" evidence="1">
    <location>
        <begin position="202"/>
        <end position="231"/>
    </location>
</feature>
<evidence type="ECO:0000313" key="2">
    <source>
        <dbReference type="EMBL" id="KAK1118715.1"/>
    </source>
</evidence>
<gene>
    <name evidence="2" type="ORF">K0M31_014718</name>
</gene>
<feature type="region of interest" description="Disordered" evidence="1">
    <location>
        <begin position="1"/>
        <end position="20"/>
    </location>
</feature>
<organism evidence="2 3">
    <name type="scientific">Melipona bicolor</name>
    <dbReference type="NCBI Taxonomy" id="60889"/>
    <lineage>
        <taxon>Eukaryota</taxon>
        <taxon>Metazoa</taxon>
        <taxon>Ecdysozoa</taxon>
        <taxon>Arthropoda</taxon>
        <taxon>Hexapoda</taxon>
        <taxon>Insecta</taxon>
        <taxon>Pterygota</taxon>
        <taxon>Neoptera</taxon>
        <taxon>Endopterygota</taxon>
        <taxon>Hymenoptera</taxon>
        <taxon>Apocrita</taxon>
        <taxon>Aculeata</taxon>
        <taxon>Apoidea</taxon>
        <taxon>Anthophila</taxon>
        <taxon>Apidae</taxon>
        <taxon>Melipona</taxon>
    </lineage>
</organism>
<evidence type="ECO:0000313" key="3">
    <source>
        <dbReference type="Proteomes" id="UP001177670"/>
    </source>
</evidence>
<protein>
    <submittedName>
        <fullName evidence="2">Uncharacterized protein</fullName>
    </submittedName>
</protein>
<dbReference type="EMBL" id="JAHYIQ010000041">
    <property type="protein sequence ID" value="KAK1118715.1"/>
    <property type="molecule type" value="Genomic_DNA"/>
</dbReference>
<keyword evidence="3" id="KW-1185">Reference proteome</keyword>
<proteinExistence type="predicted"/>
<accession>A0AA40FGX1</accession>
<name>A0AA40FGX1_9HYME</name>
<comment type="caution">
    <text evidence="2">The sequence shown here is derived from an EMBL/GenBank/DDBJ whole genome shotgun (WGS) entry which is preliminary data.</text>
</comment>
<feature type="compositionally biased region" description="Basic and acidic residues" evidence="1">
    <location>
        <begin position="210"/>
        <end position="231"/>
    </location>
</feature>
<reference evidence="2" key="1">
    <citation type="submission" date="2021-10" db="EMBL/GenBank/DDBJ databases">
        <title>Melipona bicolor Genome sequencing and assembly.</title>
        <authorList>
            <person name="Araujo N.S."/>
            <person name="Arias M.C."/>
        </authorList>
    </citation>
    <scope>NUCLEOTIDE SEQUENCE</scope>
    <source>
        <strain evidence="2">USP_2M_L1-L4_2017</strain>
        <tissue evidence="2">Whole body</tissue>
    </source>
</reference>
<sequence>MADDRSDVLDRGANRRGEKSVTRFCENEEAEGATGHVSKRDTFDVCAPVAHANRSSNDHFHRTEQRFGNGVARVHEFFDRSGMQEQRRHGRRRGKETSARFRFEATWQGDQCQQIGLFSEPKKPTANAEERSVKKHVESICQEAKISRWHVEKSDETNCRENSPQQVLSFSMLRWTETRSSKGSRRCVLTIQRGRACAVGRTRPPIGSVKRRETAGNEVVRRVEKDRSMNS</sequence>
<dbReference type="AlphaFoldDB" id="A0AA40FGX1"/>
<evidence type="ECO:0000256" key="1">
    <source>
        <dbReference type="SAM" id="MobiDB-lite"/>
    </source>
</evidence>